<sequence length="409" mass="46429">MPYFIPRGQKKHFNKSVVPDDPNVNQGLHQSSAATKSLQGISNRANSSSNFDPMHVHLTGNFSLYARIPEQQTPACAEPSGWRQYQYRKQTQAASPDSAATKPTKRGAPKKRRSRTAYTRRPRKPQIAVPAVGEQPKRKRGRPRKYPRPEEATEAAAAIPSGGNELDAPGRVDESEEDRRRRFAIETKTWIEAAIWREGLSLDLIADSSGVPVDRLQLWFQDPMKMEIFTPHLRSWIQSFFANAGKFRWEKTKLWLSSVMCFHNLDIDQIADIIGFPADMLIEWFQVPDAHREITLVIREWMVSLIEGNGPNVMDGSLRPPSAVDQDSRPSDLLAWDVDDVKTFFKSCKFPVEGVESAGIDGRTLVDVFLDRERHHVFTSPPPHGLGMTPLQFHSRFMSEMKRHGIRPP</sequence>
<evidence type="ECO:0000313" key="4">
    <source>
        <dbReference type="Proteomes" id="UP000011087"/>
    </source>
</evidence>
<dbReference type="Proteomes" id="UP000011087">
    <property type="component" value="Unassembled WGS sequence"/>
</dbReference>
<feature type="compositionally biased region" description="Basic residues" evidence="1">
    <location>
        <begin position="103"/>
        <end position="124"/>
    </location>
</feature>
<keyword evidence="4" id="KW-1185">Reference proteome</keyword>
<dbReference type="KEGG" id="gtt:GUITHDRAFT_118119"/>
<gene>
    <name evidence="2" type="ORF">GUITHDRAFT_118119</name>
</gene>
<dbReference type="EnsemblProtists" id="EKX35734">
    <property type="protein sequence ID" value="EKX35734"/>
    <property type="gene ID" value="GUITHDRAFT_118119"/>
</dbReference>
<feature type="region of interest" description="Disordered" evidence="1">
    <location>
        <begin position="13"/>
        <end position="53"/>
    </location>
</feature>
<dbReference type="RefSeq" id="XP_005822714.1">
    <property type="nucleotide sequence ID" value="XM_005822657.1"/>
</dbReference>
<evidence type="ECO:0000313" key="3">
    <source>
        <dbReference type="EnsemblProtists" id="EKX35734"/>
    </source>
</evidence>
<reference evidence="4" key="2">
    <citation type="submission" date="2012-11" db="EMBL/GenBank/DDBJ databases">
        <authorList>
            <person name="Kuo A."/>
            <person name="Curtis B.A."/>
            <person name="Tanifuji G."/>
            <person name="Burki F."/>
            <person name="Gruber A."/>
            <person name="Irimia M."/>
            <person name="Maruyama S."/>
            <person name="Arias M.C."/>
            <person name="Ball S.G."/>
            <person name="Gile G.H."/>
            <person name="Hirakawa Y."/>
            <person name="Hopkins J.F."/>
            <person name="Rensing S.A."/>
            <person name="Schmutz J."/>
            <person name="Symeonidi A."/>
            <person name="Elias M."/>
            <person name="Eveleigh R.J."/>
            <person name="Herman E.K."/>
            <person name="Klute M.J."/>
            <person name="Nakayama T."/>
            <person name="Obornik M."/>
            <person name="Reyes-Prieto A."/>
            <person name="Armbrust E.V."/>
            <person name="Aves S.J."/>
            <person name="Beiko R.G."/>
            <person name="Coutinho P."/>
            <person name="Dacks J.B."/>
            <person name="Durnford D.G."/>
            <person name="Fast N.M."/>
            <person name="Green B.R."/>
            <person name="Grisdale C."/>
            <person name="Hempe F."/>
            <person name="Henrissat B."/>
            <person name="Hoppner M.P."/>
            <person name="Ishida K.-I."/>
            <person name="Kim E."/>
            <person name="Koreny L."/>
            <person name="Kroth P.G."/>
            <person name="Liu Y."/>
            <person name="Malik S.-B."/>
            <person name="Maier U.G."/>
            <person name="McRose D."/>
            <person name="Mock T."/>
            <person name="Neilson J.A."/>
            <person name="Onodera N.T."/>
            <person name="Poole A.M."/>
            <person name="Pritham E.J."/>
            <person name="Richards T.A."/>
            <person name="Rocap G."/>
            <person name="Roy S.W."/>
            <person name="Sarai C."/>
            <person name="Schaack S."/>
            <person name="Shirato S."/>
            <person name="Slamovits C.H."/>
            <person name="Spencer D.F."/>
            <person name="Suzuki S."/>
            <person name="Worden A.Z."/>
            <person name="Zauner S."/>
            <person name="Barry K."/>
            <person name="Bell C."/>
            <person name="Bharti A.K."/>
            <person name="Crow J.A."/>
            <person name="Grimwood J."/>
            <person name="Kramer R."/>
            <person name="Lindquist E."/>
            <person name="Lucas S."/>
            <person name="Salamov A."/>
            <person name="McFadden G.I."/>
            <person name="Lane C.E."/>
            <person name="Keeling P.J."/>
            <person name="Gray M.W."/>
            <person name="Grigoriev I.V."/>
            <person name="Archibald J.M."/>
        </authorList>
    </citation>
    <scope>NUCLEOTIDE SEQUENCE</scope>
    <source>
        <strain evidence="4">CCMP2712</strain>
    </source>
</reference>
<reference evidence="2 4" key="1">
    <citation type="journal article" date="2012" name="Nature">
        <title>Algal genomes reveal evolutionary mosaicism and the fate of nucleomorphs.</title>
        <authorList>
            <consortium name="DOE Joint Genome Institute"/>
            <person name="Curtis B.A."/>
            <person name="Tanifuji G."/>
            <person name="Burki F."/>
            <person name="Gruber A."/>
            <person name="Irimia M."/>
            <person name="Maruyama S."/>
            <person name="Arias M.C."/>
            <person name="Ball S.G."/>
            <person name="Gile G.H."/>
            <person name="Hirakawa Y."/>
            <person name="Hopkins J.F."/>
            <person name="Kuo A."/>
            <person name="Rensing S.A."/>
            <person name="Schmutz J."/>
            <person name="Symeonidi A."/>
            <person name="Elias M."/>
            <person name="Eveleigh R.J."/>
            <person name="Herman E.K."/>
            <person name="Klute M.J."/>
            <person name="Nakayama T."/>
            <person name="Obornik M."/>
            <person name="Reyes-Prieto A."/>
            <person name="Armbrust E.V."/>
            <person name="Aves S.J."/>
            <person name="Beiko R.G."/>
            <person name="Coutinho P."/>
            <person name="Dacks J.B."/>
            <person name="Durnford D.G."/>
            <person name="Fast N.M."/>
            <person name="Green B.R."/>
            <person name="Grisdale C.J."/>
            <person name="Hempel F."/>
            <person name="Henrissat B."/>
            <person name="Hoppner M.P."/>
            <person name="Ishida K."/>
            <person name="Kim E."/>
            <person name="Koreny L."/>
            <person name="Kroth P.G."/>
            <person name="Liu Y."/>
            <person name="Malik S.B."/>
            <person name="Maier U.G."/>
            <person name="McRose D."/>
            <person name="Mock T."/>
            <person name="Neilson J.A."/>
            <person name="Onodera N.T."/>
            <person name="Poole A.M."/>
            <person name="Pritham E.J."/>
            <person name="Richards T.A."/>
            <person name="Rocap G."/>
            <person name="Roy S.W."/>
            <person name="Sarai C."/>
            <person name="Schaack S."/>
            <person name="Shirato S."/>
            <person name="Slamovits C.H."/>
            <person name="Spencer D.F."/>
            <person name="Suzuki S."/>
            <person name="Worden A.Z."/>
            <person name="Zauner S."/>
            <person name="Barry K."/>
            <person name="Bell C."/>
            <person name="Bharti A.K."/>
            <person name="Crow J.A."/>
            <person name="Grimwood J."/>
            <person name="Kramer R."/>
            <person name="Lindquist E."/>
            <person name="Lucas S."/>
            <person name="Salamov A."/>
            <person name="McFadden G.I."/>
            <person name="Lane C.E."/>
            <person name="Keeling P.J."/>
            <person name="Gray M.W."/>
            <person name="Grigoriev I.V."/>
            <person name="Archibald J.M."/>
        </authorList>
    </citation>
    <scope>NUCLEOTIDE SEQUENCE</scope>
    <source>
        <strain evidence="2 4">CCMP2712</strain>
    </source>
</reference>
<dbReference type="GeneID" id="17292457"/>
<name>L1IIH7_GUITC</name>
<feature type="compositionally biased region" description="Polar residues" evidence="1">
    <location>
        <begin position="23"/>
        <end position="51"/>
    </location>
</feature>
<dbReference type="PaxDb" id="55529-EKX35734"/>
<reference evidence="3" key="3">
    <citation type="submission" date="2016-03" db="UniProtKB">
        <authorList>
            <consortium name="EnsemblProtists"/>
        </authorList>
    </citation>
    <scope>IDENTIFICATION</scope>
</reference>
<feature type="region of interest" description="Disordered" evidence="1">
    <location>
        <begin position="88"/>
        <end position="178"/>
    </location>
</feature>
<evidence type="ECO:0000256" key="1">
    <source>
        <dbReference type="SAM" id="MobiDB-lite"/>
    </source>
</evidence>
<evidence type="ECO:0000313" key="2">
    <source>
        <dbReference type="EMBL" id="EKX35734.1"/>
    </source>
</evidence>
<dbReference type="AlphaFoldDB" id="L1IIH7"/>
<dbReference type="EMBL" id="JH993085">
    <property type="protein sequence ID" value="EKX35734.1"/>
    <property type="molecule type" value="Genomic_DNA"/>
</dbReference>
<organism evidence="2">
    <name type="scientific">Guillardia theta (strain CCMP2712)</name>
    <name type="common">Cryptophyte</name>
    <dbReference type="NCBI Taxonomy" id="905079"/>
    <lineage>
        <taxon>Eukaryota</taxon>
        <taxon>Cryptophyceae</taxon>
        <taxon>Pyrenomonadales</taxon>
        <taxon>Geminigeraceae</taxon>
        <taxon>Guillardia</taxon>
    </lineage>
</organism>
<proteinExistence type="predicted"/>
<protein>
    <submittedName>
        <fullName evidence="2 3">Uncharacterized protein</fullName>
    </submittedName>
</protein>
<dbReference type="HOGENOM" id="CLU_673444_0_0_1"/>
<feature type="compositionally biased region" description="Basic residues" evidence="1">
    <location>
        <begin position="137"/>
        <end position="146"/>
    </location>
</feature>
<feature type="compositionally biased region" description="Basic and acidic residues" evidence="1">
    <location>
        <begin position="168"/>
        <end position="178"/>
    </location>
</feature>
<accession>L1IIH7</accession>